<organism evidence="1 2">
    <name type="scientific">Desertifilum tharense IPPAS B-1220</name>
    <dbReference type="NCBI Taxonomy" id="1781255"/>
    <lineage>
        <taxon>Bacteria</taxon>
        <taxon>Bacillati</taxon>
        <taxon>Cyanobacteriota</taxon>
        <taxon>Cyanophyceae</taxon>
        <taxon>Desertifilales</taxon>
        <taxon>Desertifilaceae</taxon>
        <taxon>Desertifilum</taxon>
    </lineage>
</organism>
<dbReference type="Proteomes" id="UP000095472">
    <property type="component" value="Chromosome"/>
</dbReference>
<name>A0ACD5GRB4_9CYAN</name>
<keyword evidence="2" id="KW-1185">Reference proteome</keyword>
<gene>
    <name evidence="1" type="ORF">BH720_028840</name>
</gene>
<evidence type="ECO:0000313" key="1">
    <source>
        <dbReference type="EMBL" id="XPM63315.1"/>
    </source>
</evidence>
<evidence type="ECO:0000313" key="2">
    <source>
        <dbReference type="Proteomes" id="UP000095472"/>
    </source>
</evidence>
<dbReference type="EMBL" id="CP182909">
    <property type="protein sequence ID" value="XPM63315.1"/>
    <property type="molecule type" value="Genomic_DNA"/>
</dbReference>
<proteinExistence type="predicted"/>
<accession>A0ACD5GRB4</accession>
<protein>
    <submittedName>
        <fullName evidence="1">Uncharacterized protein</fullName>
    </submittedName>
</protein>
<reference evidence="1 2" key="1">
    <citation type="journal article" date="2016" name="Genome Announc.">
        <title>Draft Genome Sequence of the Thermotolerant Cyanobacterium Desertifilum sp. IPPAS B-1220.</title>
        <authorList>
            <person name="Mironov K.S."/>
            <person name="Sinetova M.A."/>
            <person name="Bolatkhan K."/>
            <person name="Zayadan B.K."/>
            <person name="Ustinova V.V."/>
            <person name="Kupriyanova E.V."/>
            <person name="Skrypnik A.N."/>
            <person name="Gogoleva N.E."/>
            <person name="Gogolev Y.V."/>
            <person name="Los D.A."/>
        </authorList>
    </citation>
    <scope>NUCLEOTIDE SEQUENCE [LARGE SCALE GENOMIC DNA]</scope>
    <source>
        <strain evidence="1 2">IPPAS B-1220</strain>
    </source>
</reference>
<sequence>MLIPIEPLGDIEQTWYDGGIVRRKHSIDLNGRHFEIQTSKNRKSLTGMAHKDEGCNRTPQRIS</sequence>